<accession>A0A6J5KLM7</accession>
<name>A0A6J5KLM7_9CAUD</name>
<proteinExistence type="predicted"/>
<sequence length="168" mass="18013">MLILSADPGVTGALASYDTISGRLAVHDMPVLKKGNGTGVKVVLDEIEILGLFTLYRDLGARHFFLEQVNGFPGQSAPRAFNFGVGYGVLRTASLACGYQLNPVPSATWKMAMRAPKEKLASIQRAAELIPTHSHLWKTGSGSQAQRSGRAEAAMLALYGERVLGNKQ</sequence>
<evidence type="ECO:0000313" key="1">
    <source>
        <dbReference type="EMBL" id="CAB4121220.1"/>
    </source>
</evidence>
<organism evidence="1">
    <name type="scientific">uncultured Caudovirales phage</name>
    <dbReference type="NCBI Taxonomy" id="2100421"/>
    <lineage>
        <taxon>Viruses</taxon>
        <taxon>Duplodnaviria</taxon>
        <taxon>Heunggongvirae</taxon>
        <taxon>Uroviricota</taxon>
        <taxon>Caudoviricetes</taxon>
        <taxon>Peduoviridae</taxon>
        <taxon>Maltschvirus</taxon>
        <taxon>Maltschvirus maltsch</taxon>
    </lineage>
</organism>
<dbReference type="GO" id="GO:0008821">
    <property type="term" value="F:crossover junction DNA endonuclease activity"/>
    <property type="evidence" value="ECO:0007669"/>
    <property type="project" value="InterPro"/>
</dbReference>
<dbReference type="PANTHER" id="PTHR36015:SF6">
    <property type="entry name" value="HOLLIDAY JUNCTION RESOLVASE MOC1, CHLOROPLASTIC-RELATED"/>
    <property type="match status" value="1"/>
</dbReference>
<dbReference type="EMBL" id="LR796143">
    <property type="protein sequence ID" value="CAB4121220.1"/>
    <property type="molecule type" value="Genomic_DNA"/>
</dbReference>
<protein>
    <submittedName>
        <fullName evidence="1">Uncharacterized protein</fullName>
    </submittedName>
</protein>
<dbReference type="PANTHER" id="PTHR36015">
    <property type="entry name" value="HOLLIDAY JUNCTION RESOLVASE MOC1, CHLOROPLASTIC-RELATED"/>
    <property type="match status" value="1"/>
</dbReference>
<reference evidence="1" key="1">
    <citation type="submission" date="2020-04" db="EMBL/GenBank/DDBJ databases">
        <authorList>
            <person name="Chiriac C."/>
            <person name="Salcher M."/>
            <person name="Ghai R."/>
            <person name="Kavagutti S V."/>
        </authorList>
    </citation>
    <scope>NUCLEOTIDE SEQUENCE</scope>
</reference>
<dbReference type="InterPro" id="IPR045290">
    <property type="entry name" value="MOC1-like"/>
</dbReference>
<dbReference type="CDD" id="cd22992">
    <property type="entry name" value="MOC1"/>
    <property type="match status" value="1"/>
</dbReference>
<gene>
    <name evidence="1" type="ORF">UFOVP6_45</name>
</gene>